<comment type="caution">
    <text evidence="11">The sequence shown here is derived from an EMBL/GenBank/DDBJ whole genome shotgun (WGS) entry which is preliminary data.</text>
</comment>
<evidence type="ECO:0000256" key="4">
    <source>
        <dbReference type="ARBA" id="ARBA00012030"/>
    </source>
</evidence>
<dbReference type="GO" id="GO:0097510">
    <property type="term" value="P:base-excision repair, AP site formation via deaminated base removal"/>
    <property type="evidence" value="ECO:0007669"/>
    <property type="project" value="TreeGrafter"/>
</dbReference>
<keyword evidence="8 9" id="KW-0234">DNA repair</keyword>
<dbReference type="CDD" id="cd10027">
    <property type="entry name" value="UDG-F1-like"/>
    <property type="match status" value="1"/>
</dbReference>
<evidence type="ECO:0000256" key="6">
    <source>
        <dbReference type="ARBA" id="ARBA00022763"/>
    </source>
</evidence>
<evidence type="ECO:0000256" key="1">
    <source>
        <dbReference type="ARBA" id="ARBA00001400"/>
    </source>
</evidence>
<accession>A0A7X0SIU5</accession>
<dbReference type="NCBIfam" id="NF003591">
    <property type="entry name" value="PRK05254.1-4"/>
    <property type="match status" value="1"/>
</dbReference>
<dbReference type="InterPro" id="IPR036895">
    <property type="entry name" value="Uracil-DNA_glycosylase-like_sf"/>
</dbReference>
<dbReference type="Proteomes" id="UP000564644">
    <property type="component" value="Unassembled WGS sequence"/>
</dbReference>
<evidence type="ECO:0000256" key="5">
    <source>
        <dbReference type="ARBA" id="ARBA00018429"/>
    </source>
</evidence>
<dbReference type="NCBIfam" id="NF003588">
    <property type="entry name" value="PRK05254.1-1"/>
    <property type="match status" value="1"/>
</dbReference>
<dbReference type="Gene3D" id="3.40.470.10">
    <property type="entry name" value="Uracil-DNA glycosylase-like domain"/>
    <property type="match status" value="1"/>
</dbReference>
<evidence type="ECO:0000256" key="9">
    <source>
        <dbReference type="HAMAP-Rule" id="MF_00148"/>
    </source>
</evidence>
<dbReference type="EMBL" id="JACJVO010000002">
    <property type="protein sequence ID" value="MBB6729569.1"/>
    <property type="molecule type" value="Genomic_DNA"/>
</dbReference>
<comment type="subcellular location">
    <subcellularLocation>
        <location evidence="9">Cytoplasm</location>
    </subcellularLocation>
</comment>
<comment type="similarity">
    <text evidence="3 9">Belongs to the uracil-DNA glycosylase (UDG) superfamily. UNG family.</text>
</comment>
<proteinExistence type="inferred from homology"/>
<keyword evidence="6 9" id="KW-0227">DNA damage</keyword>
<evidence type="ECO:0000256" key="7">
    <source>
        <dbReference type="ARBA" id="ARBA00022801"/>
    </source>
</evidence>
<sequence length="240" mass="27409">MPAVFRNSWAPILQPEMEQPYYRRLRDELAEEYRHRTVYPDMYHIFEALHLTSYEDANVVILGQDPYHGPGQAHGLSFSVRPGVRTPPSLQNIYKELRDDLGCPIPSHGYLEHWAKQGVLLLNAVLTVREGVPNSHKKLGWETFTTAVIEALNERERPLVFILWGRNAQEKADFIDKSRHLVIRSAHPSPLSAHNGFFGSRPFSRANQFLKSIGLPEIDWCVPELDSSDEAAAAREDSER</sequence>
<dbReference type="InterPro" id="IPR002043">
    <property type="entry name" value="UDG_fam1"/>
</dbReference>
<evidence type="ECO:0000256" key="2">
    <source>
        <dbReference type="ARBA" id="ARBA00002631"/>
    </source>
</evidence>
<feature type="active site" description="Proton acceptor" evidence="9">
    <location>
        <position position="65"/>
    </location>
</feature>
<keyword evidence="11" id="KW-0326">Glycosidase</keyword>
<dbReference type="NCBIfam" id="NF003589">
    <property type="entry name" value="PRK05254.1-2"/>
    <property type="match status" value="1"/>
</dbReference>
<dbReference type="NCBIfam" id="NF003592">
    <property type="entry name" value="PRK05254.1-5"/>
    <property type="match status" value="1"/>
</dbReference>
<dbReference type="Pfam" id="PF03167">
    <property type="entry name" value="UDG"/>
    <property type="match status" value="1"/>
</dbReference>
<dbReference type="AlphaFoldDB" id="A0A7X0SIU5"/>
<evidence type="ECO:0000256" key="8">
    <source>
        <dbReference type="ARBA" id="ARBA00023204"/>
    </source>
</evidence>
<keyword evidence="7 9" id="KW-0378">Hydrolase</keyword>
<organism evidence="11 12">
    <name type="scientific">Cohnella zeiphila</name>
    <dbReference type="NCBI Taxonomy" id="2761120"/>
    <lineage>
        <taxon>Bacteria</taxon>
        <taxon>Bacillati</taxon>
        <taxon>Bacillota</taxon>
        <taxon>Bacilli</taxon>
        <taxon>Bacillales</taxon>
        <taxon>Paenibacillaceae</taxon>
        <taxon>Cohnella</taxon>
    </lineage>
</organism>
<dbReference type="RefSeq" id="WP_185127245.1">
    <property type="nucleotide sequence ID" value="NZ_JACJVO010000002.1"/>
</dbReference>
<keyword evidence="9" id="KW-0963">Cytoplasm</keyword>
<dbReference type="PANTHER" id="PTHR11264:SF0">
    <property type="entry name" value="URACIL-DNA GLYCOSYLASE"/>
    <property type="match status" value="1"/>
</dbReference>
<comment type="catalytic activity">
    <reaction evidence="1 9">
        <text>Hydrolyzes single-stranded DNA or mismatched double-stranded DNA and polynucleotides, releasing free uracil.</text>
        <dbReference type="EC" id="3.2.2.27"/>
    </reaction>
</comment>
<gene>
    <name evidence="9" type="primary">ung</name>
    <name evidence="11" type="ORF">H7C18_01495</name>
</gene>
<feature type="domain" description="Uracil-DNA glycosylase-like" evidence="10">
    <location>
        <begin position="50"/>
        <end position="210"/>
    </location>
</feature>
<evidence type="ECO:0000259" key="10">
    <source>
        <dbReference type="SMART" id="SM00986"/>
    </source>
</evidence>
<evidence type="ECO:0000313" key="11">
    <source>
        <dbReference type="EMBL" id="MBB6729569.1"/>
    </source>
</evidence>
<reference evidence="11 12" key="1">
    <citation type="submission" date="2020-08" db="EMBL/GenBank/DDBJ databases">
        <title>Cohnella phylogeny.</title>
        <authorList>
            <person name="Dunlap C."/>
        </authorList>
    </citation>
    <scope>NUCLEOTIDE SEQUENCE [LARGE SCALE GENOMIC DNA]</scope>
    <source>
        <strain evidence="11 12">CBP 2801</strain>
    </source>
</reference>
<dbReference type="SMART" id="SM00986">
    <property type="entry name" value="UDG"/>
    <property type="match status" value="1"/>
</dbReference>
<name>A0A7X0SIU5_9BACL</name>
<dbReference type="PANTHER" id="PTHR11264">
    <property type="entry name" value="URACIL-DNA GLYCOSYLASE"/>
    <property type="match status" value="1"/>
</dbReference>
<protein>
    <recommendedName>
        <fullName evidence="5 9">Uracil-DNA glycosylase</fullName>
        <shortName evidence="9">UDG</shortName>
        <ecNumber evidence="4 9">3.2.2.27</ecNumber>
    </recommendedName>
</protein>
<dbReference type="EC" id="3.2.2.27" evidence="4 9"/>
<comment type="function">
    <text evidence="2 9">Excises uracil residues from the DNA which can arise as a result of misincorporation of dUMP residues by DNA polymerase or due to deamination of cytosine.</text>
</comment>
<evidence type="ECO:0000313" key="12">
    <source>
        <dbReference type="Proteomes" id="UP000564644"/>
    </source>
</evidence>
<dbReference type="HAMAP" id="MF_00148">
    <property type="entry name" value="UDG"/>
    <property type="match status" value="1"/>
</dbReference>
<dbReference type="FunFam" id="3.40.470.10:FF:000001">
    <property type="entry name" value="Uracil-DNA glycosylase"/>
    <property type="match status" value="1"/>
</dbReference>
<dbReference type="InterPro" id="IPR005122">
    <property type="entry name" value="Uracil-DNA_glycosylase-like"/>
</dbReference>
<dbReference type="NCBIfam" id="TIGR00628">
    <property type="entry name" value="ung"/>
    <property type="match status" value="1"/>
</dbReference>
<dbReference type="GO" id="GO:0005737">
    <property type="term" value="C:cytoplasm"/>
    <property type="evidence" value="ECO:0007669"/>
    <property type="project" value="UniProtKB-SubCell"/>
</dbReference>
<dbReference type="GO" id="GO:0004844">
    <property type="term" value="F:uracil DNA N-glycosylase activity"/>
    <property type="evidence" value="ECO:0007669"/>
    <property type="project" value="UniProtKB-UniRule"/>
</dbReference>
<keyword evidence="12" id="KW-1185">Reference proteome</keyword>
<evidence type="ECO:0000256" key="3">
    <source>
        <dbReference type="ARBA" id="ARBA00008184"/>
    </source>
</evidence>
<dbReference type="SMART" id="SM00987">
    <property type="entry name" value="UreE_C"/>
    <property type="match status" value="1"/>
</dbReference>
<dbReference type="SUPFAM" id="SSF52141">
    <property type="entry name" value="Uracil-DNA glycosylase-like"/>
    <property type="match status" value="1"/>
</dbReference>